<dbReference type="SUPFAM" id="SSF109854">
    <property type="entry name" value="DinB/YfiT-like putative metalloenzymes"/>
    <property type="match status" value="1"/>
</dbReference>
<dbReference type="InterPro" id="IPR024775">
    <property type="entry name" value="DinB-like"/>
</dbReference>
<comment type="caution">
    <text evidence="2">The sequence shown here is derived from an EMBL/GenBank/DDBJ whole genome shotgun (WGS) entry which is preliminary data.</text>
</comment>
<dbReference type="Proteomes" id="UP000886803">
    <property type="component" value="Unassembled WGS sequence"/>
</dbReference>
<reference evidence="2" key="2">
    <citation type="submission" date="2021-04" db="EMBL/GenBank/DDBJ databases">
        <authorList>
            <person name="Gilroy R."/>
        </authorList>
    </citation>
    <scope>NUCLEOTIDE SEQUENCE</scope>
    <source>
        <strain evidence="2">ChiBcec8-13705</strain>
    </source>
</reference>
<evidence type="ECO:0000313" key="2">
    <source>
        <dbReference type="EMBL" id="HJB41988.1"/>
    </source>
</evidence>
<gene>
    <name evidence="2" type="ORF">H9945_05750</name>
</gene>
<evidence type="ECO:0000313" key="3">
    <source>
        <dbReference type="Proteomes" id="UP000886803"/>
    </source>
</evidence>
<dbReference type="InterPro" id="IPR034660">
    <property type="entry name" value="DinB/YfiT-like"/>
</dbReference>
<feature type="domain" description="DinB-like" evidence="1">
    <location>
        <begin position="8"/>
        <end position="130"/>
    </location>
</feature>
<dbReference type="AlphaFoldDB" id="A0A9D2S2R6"/>
<evidence type="ECO:0000259" key="1">
    <source>
        <dbReference type="Pfam" id="PF12867"/>
    </source>
</evidence>
<protein>
    <submittedName>
        <fullName evidence="2">DinB family protein</fullName>
    </submittedName>
</protein>
<sequence>MTVRALWETQNVLDCIPDELWDRPYGGAPLWQHIYHMLHALDQWFINPRDRDFVEPPIHTPRLEDLAIYPATRLTRRQIYEYFHTIKAKLSLYLTALHDEDLLQRPAGCQWVRFTLILAQYRHLHLHLGMLMGFVLAATGLTPRTLELGEEIPTGPYDPYR</sequence>
<accession>A0A9D2S2R6</accession>
<organism evidence="2 3">
    <name type="scientific">Candidatus Gemmiger avicola</name>
    <dbReference type="NCBI Taxonomy" id="2838605"/>
    <lineage>
        <taxon>Bacteria</taxon>
        <taxon>Bacillati</taxon>
        <taxon>Bacillota</taxon>
        <taxon>Clostridia</taxon>
        <taxon>Eubacteriales</taxon>
        <taxon>Gemmiger</taxon>
    </lineage>
</organism>
<reference evidence="2" key="1">
    <citation type="journal article" date="2021" name="PeerJ">
        <title>Extensive microbial diversity within the chicken gut microbiome revealed by metagenomics and culture.</title>
        <authorList>
            <person name="Gilroy R."/>
            <person name="Ravi A."/>
            <person name="Getino M."/>
            <person name="Pursley I."/>
            <person name="Horton D.L."/>
            <person name="Alikhan N.F."/>
            <person name="Baker D."/>
            <person name="Gharbi K."/>
            <person name="Hall N."/>
            <person name="Watson M."/>
            <person name="Adriaenssens E.M."/>
            <person name="Foster-Nyarko E."/>
            <person name="Jarju S."/>
            <person name="Secka A."/>
            <person name="Antonio M."/>
            <person name="Oren A."/>
            <person name="Chaudhuri R.R."/>
            <person name="La Ragione R."/>
            <person name="Hildebrand F."/>
            <person name="Pallen M.J."/>
        </authorList>
    </citation>
    <scope>NUCLEOTIDE SEQUENCE</scope>
    <source>
        <strain evidence="2">ChiBcec8-13705</strain>
    </source>
</reference>
<dbReference type="EMBL" id="DWYG01000092">
    <property type="protein sequence ID" value="HJB41988.1"/>
    <property type="molecule type" value="Genomic_DNA"/>
</dbReference>
<dbReference type="Pfam" id="PF12867">
    <property type="entry name" value="DinB_2"/>
    <property type="match status" value="1"/>
</dbReference>
<name>A0A9D2S2R6_9FIRM</name>
<proteinExistence type="predicted"/>